<keyword evidence="5" id="KW-0808">Transferase</keyword>
<evidence type="ECO:0000259" key="9">
    <source>
        <dbReference type="Pfam" id="PF00291"/>
    </source>
</evidence>
<dbReference type="EMBL" id="CP051151">
    <property type="protein sequence ID" value="QLY39780.1"/>
    <property type="molecule type" value="Genomic_DNA"/>
</dbReference>
<accession>A0A7L6N0K2</accession>
<name>A0A7L6N0K2_9MOLU</name>
<dbReference type="GO" id="GO:0004124">
    <property type="term" value="F:cysteine synthase activity"/>
    <property type="evidence" value="ECO:0007669"/>
    <property type="project" value="UniProtKB-EC"/>
</dbReference>
<feature type="domain" description="Tryptophan synthase beta chain-like PALP" evidence="9">
    <location>
        <begin position="8"/>
        <end position="294"/>
    </location>
</feature>
<dbReference type="PANTHER" id="PTHR10314">
    <property type="entry name" value="CYSTATHIONINE BETA-SYNTHASE"/>
    <property type="match status" value="1"/>
</dbReference>
<dbReference type="InterPro" id="IPR036052">
    <property type="entry name" value="TrpB-like_PALP_sf"/>
</dbReference>
<keyword evidence="11" id="KW-1185">Reference proteome</keyword>
<sequence>MSLYDNILETIGNTPLVRLHQFEEAFDLKNQIYAKLESFNPGNNVKTRPAYQMISQLYKSKIMTKDSIIVEATSGNTGIGLAMMGAYFKNKTIIVMPEKVSKERIDLIKHYGGQVILTPAEQGIQGSKNKANELAENPLVVIPSQFENQENPRAHYLHTGKELLDDLPDIDYIFIGVGTGGTISGIGQYFNEHSSKTKIIAIEPSESQVLQGQAAHPHKIAGISPGFIPENYRSAYVDQVVSVSSEEAWKMTKCFVPLEAISIGISSGAALQAAVNYIKKEKIINKNIVVICPDSGEKYFSTGVFE</sequence>
<dbReference type="Pfam" id="PF00291">
    <property type="entry name" value="PALP"/>
    <property type="match status" value="1"/>
</dbReference>
<comment type="similarity">
    <text evidence="2">Belongs to the cysteine synthase/cystathionine beta-synthase family.</text>
</comment>
<evidence type="ECO:0000256" key="1">
    <source>
        <dbReference type="ARBA" id="ARBA00001933"/>
    </source>
</evidence>
<dbReference type="SUPFAM" id="SSF53686">
    <property type="entry name" value="Tryptophan synthase beta subunit-like PLP-dependent enzymes"/>
    <property type="match status" value="1"/>
</dbReference>
<comment type="catalytic activity">
    <reaction evidence="8">
        <text>O-acetyl-L-serine + hydrogen sulfide = L-cysteine + acetate</text>
        <dbReference type="Rhea" id="RHEA:14829"/>
        <dbReference type="ChEBI" id="CHEBI:29919"/>
        <dbReference type="ChEBI" id="CHEBI:30089"/>
        <dbReference type="ChEBI" id="CHEBI:35235"/>
        <dbReference type="ChEBI" id="CHEBI:58340"/>
        <dbReference type="EC" id="2.5.1.47"/>
    </reaction>
</comment>
<gene>
    <name evidence="10" type="ORF">HF295_02440</name>
</gene>
<dbReference type="EC" id="2.5.1.47" evidence="3"/>
<reference evidence="10 11" key="1">
    <citation type="submission" date="2020-04" db="EMBL/GenBank/DDBJ databases">
        <authorList>
            <person name="Zheng R.K."/>
            <person name="Sun C.M."/>
        </authorList>
    </citation>
    <scope>NUCLEOTIDE SEQUENCE [LARGE SCALE GENOMIC DNA]</scope>
    <source>
        <strain evidence="11">zrk29</strain>
    </source>
</reference>
<dbReference type="CDD" id="cd01561">
    <property type="entry name" value="CBS_like"/>
    <property type="match status" value="1"/>
</dbReference>
<dbReference type="InterPro" id="IPR050214">
    <property type="entry name" value="Cys_Synth/Cystath_Beta-Synth"/>
</dbReference>
<dbReference type="FunFam" id="3.40.50.1100:FF:000006">
    <property type="entry name" value="Cysteine synthase"/>
    <property type="match status" value="1"/>
</dbReference>
<evidence type="ECO:0000256" key="3">
    <source>
        <dbReference type="ARBA" id="ARBA00012681"/>
    </source>
</evidence>
<evidence type="ECO:0000256" key="4">
    <source>
        <dbReference type="ARBA" id="ARBA00022605"/>
    </source>
</evidence>
<dbReference type="InterPro" id="IPR001926">
    <property type="entry name" value="TrpB-like_PALP"/>
</dbReference>
<evidence type="ECO:0000256" key="2">
    <source>
        <dbReference type="ARBA" id="ARBA00007103"/>
    </source>
</evidence>
<dbReference type="KEGG" id="tbk:HF295_02440"/>
<evidence type="ECO:0000313" key="11">
    <source>
        <dbReference type="Proteomes" id="UP000512167"/>
    </source>
</evidence>
<keyword evidence="6" id="KW-0663">Pyridoxal phosphate</keyword>
<comment type="cofactor">
    <cofactor evidence="1">
        <name>pyridoxal 5'-phosphate</name>
        <dbReference type="ChEBI" id="CHEBI:597326"/>
    </cofactor>
</comment>
<organism evidence="10 11">
    <name type="scientific">Hujiaoplasma nucleasis</name>
    <dbReference type="NCBI Taxonomy" id="2725268"/>
    <lineage>
        <taxon>Bacteria</taxon>
        <taxon>Bacillati</taxon>
        <taxon>Mycoplasmatota</taxon>
        <taxon>Mollicutes</taxon>
        <taxon>Candidatus Izemoplasmatales</taxon>
        <taxon>Hujiaoplasmataceae</taxon>
        <taxon>Hujiaoplasma</taxon>
    </lineage>
</organism>
<proteinExistence type="inferred from homology"/>
<keyword evidence="4" id="KW-0028">Amino-acid biosynthesis</keyword>
<evidence type="ECO:0000313" key="10">
    <source>
        <dbReference type="EMBL" id="QLY39780.1"/>
    </source>
</evidence>
<evidence type="ECO:0000256" key="5">
    <source>
        <dbReference type="ARBA" id="ARBA00022679"/>
    </source>
</evidence>
<evidence type="ECO:0000256" key="6">
    <source>
        <dbReference type="ARBA" id="ARBA00022898"/>
    </source>
</evidence>
<dbReference type="AlphaFoldDB" id="A0A7L6N0K2"/>
<dbReference type="Proteomes" id="UP000512167">
    <property type="component" value="Chromosome"/>
</dbReference>
<evidence type="ECO:0000256" key="8">
    <source>
        <dbReference type="ARBA" id="ARBA00047931"/>
    </source>
</evidence>
<keyword evidence="7" id="KW-0198">Cysteine biosynthesis</keyword>
<protein>
    <recommendedName>
        <fullName evidence="3">cysteine synthase</fullName>
        <ecNumber evidence="3">2.5.1.47</ecNumber>
    </recommendedName>
</protein>
<evidence type="ECO:0000256" key="7">
    <source>
        <dbReference type="ARBA" id="ARBA00023192"/>
    </source>
</evidence>
<dbReference type="Gene3D" id="3.40.50.1100">
    <property type="match status" value="2"/>
</dbReference>
<dbReference type="RefSeq" id="WP_312032262.1">
    <property type="nucleotide sequence ID" value="NZ_CP051151.1"/>
</dbReference>